<proteinExistence type="predicted"/>
<dbReference type="OrthoDB" id="6617263at2759"/>
<accession>A0A9J7ERH7</accession>
<organism evidence="1 2">
    <name type="scientific">Spodoptera litura</name>
    <name type="common">Asian cotton leafworm</name>
    <dbReference type="NCBI Taxonomy" id="69820"/>
    <lineage>
        <taxon>Eukaryota</taxon>
        <taxon>Metazoa</taxon>
        <taxon>Ecdysozoa</taxon>
        <taxon>Arthropoda</taxon>
        <taxon>Hexapoda</taxon>
        <taxon>Insecta</taxon>
        <taxon>Pterygota</taxon>
        <taxon>Neoptera</taxon>
        <taxon>Endopterygota</taxon>
        <taxon>Lepidoptera</taxon>
        <taxon>Glossata</taxon>
        <taxon>Ditrysia</taxon>
        <taxon>Noctuoidea</taxon>
        <taxon>Noctuidae</taxon>
        <taxon>Amphipyrinae</taxon>
        <taxon>Spodoptera</taxon>
    </lineage>
</organism>
<evidence type="ECO:0000313" key="1">
    <source>
        <dbReference type="Proteomes" id="UP000301870"/>
    </source>
</evidence>
<dbReference type="RefSeq" id="XP_022837270.1">
    <property type="nucleotide sequence ID" value="XM_022981502.1"/>
</dbReference>
<dbReference type="GeneID" id="111364593"/>
<evidence type="ECO:0000313" key="2">
    <source>
        <dbReference type="RefSeq" id="XP_022837270.1"/>
    </source>
</evidence>
<dbReference type="AlphaFoldDB" id="A0A9J7ERH7"/>
<sequence length="488" mass="57086">MKKFAPKEATIDHSKIDEKLLRIQMAICSHVLYSRPPVPLEYILMYLKGDYVPFSLPMFNALLSNLPLPLCMNFVENLLNKPVSVQKHGIRLAFQCFDTQNFNTVILRAWKKTKNVSLRVVIFDALYNKITMLTSDQEALFNTLKSIILTLRHDDDDEIFNLITSCKLPEHFSIESIEVAWKVVSQFPSRLTNLNRMYGLISCITNNVQKIHQDFVYEIVDTFIASELKPNAKEKLSLEAISLIESKWRLTTYFILYLNDDDLEKKIELTKIILMKCFMPLKEVSVENKHSFIQTGMKFISQLENASYNQTRSYFVNINSLMQSVIQTLEAVFTMEEIYLQIWELQLGIVARKAINKLAHENTVHVFAKEIGNLVKEQVDKGLFFYSFMLRIHSLLHQKMTNVTNTLRHQNVDDFCVKLCRELLLFEMIEIYWLVLYLLPIYSSDVTFQVDRNDYVYITNTLNNFNNKEIRFYMFNKFAGPGQDLILN</sequence>
<name>A0A9J7ERH7_SPOLT</name>
<protein>
    <submittedName>
        <fullName evidence="2">Uncharacterized protein LOC111364593</fullName>
    </submittedName>
</protein>
<reference evidence="2" key="1">
    <citation type="submission" date="2025-08" db="UniProtKB">
        <authorList>
            <consortium name="RefSeq"/>
        </authorList>
    </citation>
    <scope>IDENTIFICATION</scope>
    <source>
        <strain evidence="2">Ishihara</strain>
        <tissue evidence="2">Whole body</tissue>
    </source>
</reference>
<dbReference type="KEGG" id="sliu:111364593"/>
<dbReference type="Proteomes" id="UP000301870">
    <property type="component" value="Chromosome 5"/>
</dbReference>
<keyword evidence="1" id="KW-1185">Reference proteome</keyword>
<gene>
    <name evidence="2" type="primary">LOC111364593</name>
</gene>